<dbReference type="OrthoDB" id="193635at2"/>
<evidence type="ECO:0000256" key="7">
    <source>
        <dbReference type="ARBA" id="ARBA00022729"/>
    </source>
</evidence>
<keyword evidence="19" id="KW-1185">Reference proteome</keyword>
<evidence type="ECO:0000256" key="15">
    <source>
        <dbReference type="SAM" id="SignalP"/>
    </source>
</evidence>
<evidence type="ECO:0000313" key="18">
    <source>
        <dbReference type="EMBL" id="SFL76379.1"/>
    </source>
</evidence>
<organism evidence="18 19">
    <name type="scientific">Desulfomicrobium norvegicum (strain DSM 1741 / NCIMB 8310)</name>
    <name type="common">Desulfovibrio baculatus (strain Norway 4)</name>
    <name type="synonym">Desulfovibrio desulfuricans (strain Norway 4)</name>
    <dbReference type="NCBI Taxonomy" id="52561"/>
    <lineage>
        <taxon>Bacteria</taxon>
        <taxon>Pseudomonadati</taxon>
        <taxon>Thermodesulfobacteriota</taxon>
        <taxon>Desulfovibrionia</taxon>
        <taxon>Desulfovibrionales</taxon>
        <taxon>Desulfomicrobiaceae</taxon>
        <taxon>Desulfomicrobium</taxon>
    </lineage>
</organism>
<dbReference type="GO" id="GO:0009279">
    <property type="term" value="C:cell outer membrane"/>
    <property type="evidence" value="ECO:0007669"/>
    <property type="project" value="UniProtKB-SubCell"/>
</dbReference>
<accession>A0A8G2C345</accession>
<gene>
    <name evidence="18" type="ORF">SAMN05421830_10626</name>
</gene>
<feature type="domain" description="Polysaccharide export protein N-terminal" evidence="16">
    <location>
        <begin position="25"/>
        <end position="94"/>
    </location>
</feature>
<evidence type="ECO:0000256" key="14">
    <source>
        <dbReference type="ARBA" id="ARBA00023288"/>
    </source>
</evidence>
<dbReference type="GO" id="GO:0015159">
    <property type="term" value="F:polysaccharide transmembrane transporter activity"/>
    <property type="evidence" value="ECO:0007669"/>
    <property type="project" value="InterPro"/>
</dbReference>
<dbReference type="PANTHER" id="PTHR33619:SF3">
    <property type="entry name" value="POLYSACCHARIDE EXPORT PROTEIN GFCE-RELATED"/>
    <property type="match status" value="1"/>
</dbReference>
<keyword evidence="7 15" id="KW-0732">Signal</keyword>
<evidence type="ECO:0000259" key="17">
    <source>
        <dbReference type="Pfam" id="PF22461"/>
    </source>
</evidence>
<protein>
    <submittedName>
        <fullName evidence="18">Polysaccharide export outer membrane protein</fullName>
    </submittedName>
</protein>
<keyword evidence="10" id="KW-0626">Porin</keyword>
<evidence type="ECO:0000256" key="3">
    <source>
        <dbReference type="ARBA" id="ARBA00022448"/>
    </source>
</evidence>
<feature type="signal peptide" evidence="15">
    <location>
        <begin position="1"/>
        <end position="20"/>
    </location>
</feature>
<dbReference type="InterPro" id="IPR049712">
    <property type="entry name" value="Poly_export"/>
</dbReference>
<evidence type="ECO:0000256" key="8">
    <source>
        <dbReference type="ARBA" id="ARBA00023047"/>
    </source>
</evidence>
<evidence type="ECO:0000256" key="12">
    <source>
        <dbReference type="ARBA" id="ARBA00023139"/>
    </source>
</evidence>
<evidence type="ECO:0000256" key="9">
    <source>
        <dbReference type="ARBA" id="ARBA00023065"/>
    </source>
</evidence>
<reference evidence="18 19" key="1">
    <citation type="submission" date="2016-10" db="EMBL/GenBank/DDBJ databases">
        <authorList>
            <person name="Varghese N."/>
            <person name="Submissions S."/>
        </authorList>
    </citation>
    <scope>NUCLEOTIDE SEQUENCE [LARGE SCALE GENOMIC DNA]</scope>
    <source>
        <strain evidence="18 19">DSM 1741</strain>
    </source>
</reference>
<keyword evidence="9" id="KW-0406">Ion transport</keyword>
<evidence type="ECO:0000256" key="2">
    <source>
        <dbReference type="ARBA" id="ARBA00009450"/>
    </source>
</evidence>
<feature type="chain" id="PRO_5035002379" evidence="15">
    <location>
        <begin position="21"/>
        <end position="184"/>
    </location>
</feature>
<dbReference type="GO" id="GO:0015288">
    <property type="term" value="F:porin activity"/>
    <property type="evidence" value="ECO:0007669"/>
    <property type="project" value="UniProtKB-KW"/>
</dbReference>
<evidence type="ECO:0000256" key="6">
    <source>
        <dbReference type="ARBA" id="ARBA00022692"/>
    </source>
</evidence>
<keyword evidence="11" id="KW-0472">Membrane</keyword>
<dbReference type="Pfam" id="PF02563">
    <property type="entry name" value="Poly_export"/>
    <property type="match status" value="1"/>
</dbReference>
<keyword evidence="13" id="KW-0998">Cell outer membrane</keyword>
<comment type="subcellular location">
    <subcellularLocation>
        <location evidence="1">Cell outer membrane</location>
        <topology evidence="1">Multi-pass membrane protein</topology>
    </subcellularLocation>
</comment>
<keyword evidence="6" id="KW-0812">Transmembrane</keyword>
<evidence type="ECO:0000256" key="1">
    <source>
        <dbReference type="ARBA" id="ARBA00004571"/>
    </source>
</evidence>
<dbReference type="Gene3D" id="3.30.1950.10">
    <property type="entry name" value="wza like domain"/>
    <property type="match status" value="1"/>
</dbReference>
<keyword evidence="5" id="KW-0762">Sugar transport</keyword>
<evidence type="ECO:0000256" key="10">
    <source>
        <dbReference type="ARBA" id="ARBA00023114"/>
    </source>
</evidence>
<dbReference type="Pfam" id="PF22461">
    <property type="entry name" value="SLBB_2"/>
    <property type="match status" value="1"/>
</dbReference>
<dbReference type="AlphaFoldDB" id="A0A8G2C345"/>
<keyword evidence="8" id="KW-0625">Polysaccharide transport</keyword>
<evidence type="ECO:0000256" key="5">
    <source>
        <dbReference type="ARBA" id="ARBA00022597"/>
    </source>
</evidence>
<dbReference type="EMBL" id="FOTO01000006">
    <property type="protein sequence ID" value="SFL76379.1"/>
    <property type="molecule type" value="Genomic_DNA"/>
</dbReference>
<proteinExistence type="inferred from homology"/>
<dbReference type="PANTHER" id="PTHR33619">
    <property type="entry name" value="POLYSACCHARIDE EXPORT PROTEIN GFCE-RELATED"/>
    <property type="match status" value="1"/>
</dbReference>
<dbReference type="InterPro" id="IPR054765">
    <property type="entry name" value="SLBB_dom"/>
</dbReference>
<keyword evidence="4" id="KW-1134">Transmembrane beta strand</keyword>
<comment type="similarity">
    <text evidence="2">Belongs to the BexD/CtrA/VexA family.</text>
</comment>
<dbReference type="InterPro" id="IPR003715">
    <property type="entry name" value="Poly_export_N"/>
</dbReference>
<evidence type="ECO:0000256" key="4">
    <source>
        <dbReference type="ARBA" id="ARBA00022452"/>
    </source>
</evidence>
<name>A0A8G2C345_DESNO</name>
<dbReference type="GO" id="GO:0006811">
    <property type="term" value="P:monoatomic ion transport"/>
    <property type="evidence" value="ECO:0007669"/>
    <property type="project" value="UniProtKB-KW"/>
</dbReference>
<evidence type="ECO:0000256" key="13">
    <source>
        <dbReference type="ARBA" id="ARBA00023237"/>
    </source>
</evidence>
<dbReference type="Proteomes" id="UP000199581">
    <property type="component" value="Unassembled WGS sequence"/>
</dbReference>
<comment type="caution">
    <text evidence="18">The sequence shown here is derived from an EMBL/GenBank/DDBJ whole genome shotgun (WGS) entry which is preliminary data.</text>
</comment>
<evidence type="ECO:0000259" key="16">
    <source>
        <dbReference type="Pfam" id="PF02563"/>
    </source>
</evidence>
<keyword evidence="14" id="KW-0449">Lipoprotein</keyword>
<dbReference type="GO" id="GO:0046930">
    <property type="term" value="C:pore complex"/>
    <property type="evidence" value="ECO:0007669"/>
    <property type="project" value="UniProtKB-KW"/>
</dbReference>
<sequence length="184" mass="19547">MNLFMRFGILFFLLCVPAHAGQGAAFPLGSGDVLEISVWGDESLARKVLVRPDGKISFPLVGDMQAAGVGVDELRAGLETRIGEYIHGAPVTVMLIESRSPKVSVVGKVQKPGVFPMDGPMYVLQALAMAGGMTPYASTGSVRVIRTDAQGGQRYLPFDYDNIAGGKSLEQNVLLEPGDIVIVP</sequence>
<dbReference type="RefSeq" id="WP_092191971.1">
    <property type="nucleotide sequence ID" value="NZ_FOTO01000006.1"/>
</dbReference>
<evidence type="ECO:0000256" key="11">
    <source>
        <dbReference type="ARBA" id="ARBA00023136"/>
    </source>
</evidence>
<feature type="domain" description="SLBB" evidence="17">
    <location>
        <begin position="102"/>
        <end position="183"/>
    </location>
</feature>
<evidence type="ECO:0000313" key="19">
    <source>
        <dbReference type="Proteomes" id="UP000199581"/>
    </source>
</evidence>
<keyword evidence="12" id="KW-0564">Palmitate</keyword>
<dbReference type="Gene3D" id="3.10.560.10">
    <property type="entry name" value="Outer membrane lipoprotein wza domain like"/>
    <property type="match status" value="1"/>
</dbReference>
<keyword evidence="3" id="KW-0813">Transport</keyword>